<name>A0A7W6HHA6_9HYPH</name>
<dbReference type="PROSITE" id="PS51257">
    <property type="entry name" value="PROKAR_LIPOPROTEIN"/>
    <property type="match status" value="1"/>
</dbReference>
<organism evidence="3 4">
    <name type="scientific">Aurantimonas endophytica</name>
    <dbReference type="NCBI Taxonomy" id="1522175"/>
    <lineage>
        <taxon>Bacteria</taxon>
        <taxon>Pseudomonadati</taxon>
        <taxon>Pseudomonadota</taxon>
        <taxon>Alphaproteobacteria</taxon>
        <taxon>Hyphomicrobiales</taxon>
        <taxon>Aurantimonadaceae</taxon>
        <taxon>Aurantimonas</taxon>
    </lineage>
</organism>
<feature type="domain" description="BD-FAE-like" evidence="2">
    <location>
        <begin position="61"/>
        <end position="249"/>
    </location>
</feature>
<reference evidence="3 4" key="1">
    <citation type="submission" date="2020-08" db="EMBL/GenBank/DDBJ databases">
        <title>Genomic Encyclopedia of Type Strains, Phase IV (KMG-IV): sequencing the most valuable type-strain genomes for metagenomic binning, comparative biology and taxonomic classification.</title>
        <authorList>
            <person name="Goeker M."/>
        </authorList>
    </citation>
    <scope>NUCLEOTIDE SEQUENCE [LARGE SCALE GENOMIC DNA]</scope>
    <source>
        <strain evidence="3 4">DSM 103570</strain>
    </source>
</reference>
<dbReference type="Gene3D" id="3.40.50.1820">
    <property type="entry name" value="alpha/beta hydrolase"/>
    <property type="match status" value="1"/>
</dbReference>
<protein>
    <submittedName>
        <fullName evidence="3">Acetyl esterase/lipase</fullName>
    </submittedName>
</protein>
<dbReference type="RefSeq" id="WP_183210469.1">
    <property type="nucleotide sequence ID" value="NZ_JAAAMM010000005.1"/>
</dbReference>
<dbReference type="GO" id="GO:0016787">
    <property type="term" value="F:hydrolase activity"/>
    <property type="evidence" value="ECO:0007669"/>
    <property type="project" value="UniProtKB-KW"/>
</dbReference>
<dbReference type="EMBL" id="JACIEM010000005">
    <property type="protein sequence ID" value="MBB4004903.1"/>
    <property type="molecule type" value="Genomic_DNA"/>
</dbReference>
<keyword evidence="1" id="KW-0378">Hydrolase</keyword>
<evidence type="ECO:0000313" key="4">
    <source>
        <dbReference type="Proteomes" id="UP000588647"/>
    </source>
</evidence>
<sequence>MRSSQSFPIHRLRTLLAPIIVSLVGLWFAGCAAALNAATSGDGYERVSDLRYRDGERGTYDLYVPDGADGDTPLVVFIHGGSWADGSKDIYPFLGQALASEGIIVAIPNYRLYPDVRFPGFVEDAAAATAVIAGELRRGDHGVPAGQRKVFLMGHSAGAQIAGLLATDERWLARQSFPAEGLAGFIGLAGPYDFLPLTEDRYRRVFPADTLGDTQPVAFVDGGEPPMLLIAGEADTVVDPKNTRSLAAKARAQGVEVEEIMYPGVTHTGAITAFATAIPFQDGAIPSATLSFIRRYAR</sequence>
<comment type="caution">
    <text evidence="3">The sequence shown here is derived from an EMBL/GenBank/DDBJ whole genome shotgun (WGS) entry which is preliminary data.</text>
</comment>
<accession>A0A7W6HHA6</accession>
<keyword evidence="4" id="KW-1185">Reference proteome</keyword>
<dbReference type="InterPro" id="IPR050300">
    <property type="entry name" value="GDXG_lipolytic_enzyme"/>
</dbReference>
<dbReference type="PANTHER" id="PTHR48081:SF9">
    <property type="entry name" value="CARBOXYLESTERASE"/>
    <property type="match status" value="1"/>
</dbReference>
<proteinExistence type="predicted"/>
<evidence type="ECO:0000259" key="2">
    <source>
        <dbReference type="Pfam" id="PF20434"/>
    </source>
</evidence>
<dbReference type="PANTHER" id="PTHR48081">
    <property type="entry name" value="AB HYDROLASE SUPERFAMILY PROTEIN C4A8.06C"/>
    <property type="match status" value="1"/>
</dbReference>
<dbReference type="AlphaFoldDB" id="A0A7W6HHA6"/>
<gene>
    <name evidence="3" type="ORF">GGR03_003998</name>
</gene>
<dbReference type="SUPFAM" id="SSF53474">
    <property type="entry name" value="alpha/beta-Hydrolases"/>
    <property type="match status" value="1"/>
</dbReference>
<dbReference type="InterPro" id="IPR029058">
    <property type="entry name" value="AB_hydrolase_fold"/>
</dbReference>
<evidence type="ECO:0000313" key="3">
    <source>
        <dbReference type="EMBL" id="MBB4004903.1"/>
    </source>
</evidence>
<dbReference type="Pfam" id="PF20434">
    <property type="entry name" value="BD-FAE"/>
    <property type="match status" value="1"/>
</dbReference>
<dbReference type="InterPro" id="IPR049492">
    <property type="entry name" value="BD-FAE-like_dom"/>
</dbReference>
<evidence type="ECO:0000256" key="1">
    <source>
        <dbReference type="ARBA" id="ARBA00022801"/>
    </source>
</evidence>
<dbReference type="Proteomes" id="UP000588647">
    <property type="component" value="Unassembled WGS sequence"/>
</dbReference>